<dbReference type="Proteomes" id="UP001475781">
    <property type="component" value="Chromosome"/>
</dbReference>
<proteinExistence type="predicted"/>
<name>A0ABZ2VXF7_9GAMM</name>
<feature type="chain" id="PRO_5046056789" description="Secreted protein" evidence="1">
    <location>
        <begin position="25"/>
        <end position="143"/>
    </location>
</feature>
<dbReference type="EMBL" id="CP101118">
    <property type="protein sequence ID" value="WZF87160.1"/>
    <property type="molecule type" value="Genomic_DNA"/>
</dbReference>
<evidence type="ECO:0000256" key="1">
    <source>
        <dbReference type="SAM" id="SignalP"/>
    </source>
</evidence>
<protein>
    <recommendedName>
        <fullName evidence="4">Secreted protein</fullName>
    </recommendedName>
</protein>
<feature type="signal peptide" evidence="1">
    <location>
        <begin position="1"/>
        <end position="24"/>
    </location>
</feature>
<keyword evidence="3" id="KW-1185">Reference proteome</keyword>
<gene>
    <name evidence="2" type="ORF">NLK58_12405</name>
</gene>
<sequence>MIKRNRWLLVVPLFLMLWGQFTYACETMEMPPQPVCCCEDGMAGCDKEAPSPSEDGCEHVGSTTSSASCCEVEHQSAFEDAAPASSSADQVLTWVGMVALLYWPHLDSLFTLSPATSPPAPGWLLAQAESGRTVYFSTLRLRI</sequence>
<keyword evidence="1" id="KW-0732">Signal</keyword>
<evidence type="ECO:0000313" key="3">
    <source>
        <dbReference type="Proteomes" id="UP001475781"/>
    </source>
</evidence>
<evidence type="ECO:0008006" key="4">
    <source>
        <dbReference type="Google" id="ProtNLM"/>
    </source>
</evidence>
<evidence type="ECO:0000313" key="2">
    <source>
        <dbReference type="EMBL" id="WZF87160.1"/>
    </source>
</evidence>
<dbReference type="RefSeq" id="WP_341580881.1">
    <property type="nucleotide sequence ID" value="NZ_CP101118.1"/>
</dbReference>
<organism evidence="2 3">
    <name type="scientific">Marinobacter metalliresistant</name>
    <dbReference type="NCBI Taxonomy" id="2961995"/>
    <lineage>
        <taxon>Bacteria</taxon>
        <taxon>Pseudomonadati</taxon>
        <taxon>Pseudomonadota</taxon>
        <taxon>Gammaproteobacteria</taxon>
        <taxon>Pseudomonadales</taxon>
        <taxon>Marinobacteraceae</taxon>
        <taxon>Marinobacter</taxon>
    </lineage>
</organism>
<dbReference type="PROSITE" id="PS51257">
    <property type="entry name" value="PROKAR_LIPOPROTEIN"/>
    <property type="match status" value="1"/>
</dbReference>
<accession>A0ABZ2VXF7</accession>
<reference evidence="2 3" key="1">
    <citation type="submission" date="2022-07" db="EMBL/GenBank/DDBJ databases">
        <title>A copper resistant bacterium isolated from sediment samples of deep sea hydrothermal areas.</title>
        <authorList>
            <person name="Zeng X."/>
        </authorList>
    </citation>
    <scope>NUCLEOTIDE SEQUENCE [LARGE SCALE GENOMIC DNA]</scope>
    <source>
        <strain evidence="3">CuT 6</strain>
    </source>
</reference>